<evidence type="ECO:0000256" key="11">
    <source>
        <dbReference type="SAM" id="Coils"/>
    </source>
</evidence>
<dbReference type="InterPro" id="IPR005150">
    <property type="entry name" value="Cellulose_synth"/>
</dbReference>
<dbReference type="Pfam" id="PF03552">
    <property type="entry name" value="Cellulose_synt"/>
    <property type="match status" value="2"/>
</dbReference>
<feature type="binding site" evidence="9">
    <location>
        <position position="105"/>
    </location>
    <ligand>
        <name>UDP-alpha-D-glucose</name>
        <dbReference type="ChEBI" id="CHEBI:58885"/>
    </ligand>
</feature>
<dbReference type="PANTHER" id="PTHR13301">
    <property type="entry name" value="X-BOX TRANSCRIPTION FACTOR-RELATED"/>
    <property type="match status" value="1"/>
</dbReference>
<evidence type="ECO:0000256" key="6">
    <source>
        <dbReference type="ARBA" id="ARBA00023136"/>
    </source>
</evidence>
<evidence type="ECO:0000313" key="14">
    <source>
        <dbReference type="Proteomes" id="UP000811609"/>
    </source>
</evidence>
<keyword evidence="7" id="KW-0961">Cell wall biogenesis/degradation</keyword>
<keyword evidence="4 12" id="KW-0812">Transmembrane</keyword>
<evidence type="ECO:0000256" key="8">
    <source>
        <dbReference type="PIRSR" id="PIRSR605150-1"/>
    </source>
</evidence>
<comment type="subcellular location">
    <subcellularLocation>
        <location evidence="1">Endomembrane system</location>
    </subcellularLocation>
</comment>
<feature type="transmembrane region" description="Helical" evidence="12">
    <location>
        <begin position="21"/>
        <end position="40"/>
    </location>
</feature>
<keyword evidence="6 12" id="KW-0472">Membrane</keyword>
<keyword evidence="2" id="KW-0328">Glycosyltransferase</keyword>
<gene>
    <name evidence="13" type="ORF">CIPAW_04G113900</name>
</gene>
<proteinExistence type="predicted"/>
<evidence type="ECO:0000256" key="1">
    <source>
        <dbReference type="ARBA" id="ARBA00004308"/>
    </source>
</evidence>
<feature type="transmembrane region" description="Helical" evidence="12">
    <location>
        <begin position="722"/>
        <end position="741"/>
    </location>
</feature>
<keyword evidence="5 12" id="KW-1133">Transmembrane helix</keyword>
<comment type="caution">
    <text evidence="13">The sequence shown here is derived from an EMBL/GenBank/DDBJ whole genome shotgun (WGS) entry which is preliminary data.</text>
</comment>
<keyword evidence="3" id="KW-0808">Transferase</keyword>
<feature type="binding site" evidence="10">
    <location>
        <position position="294"/>
    </location>
    <ligand>
        <name>Mn(2+)</name>
        <dbReference type="ChEBI" id="CHEBI:29035"/>
    </ligand>
</feature>
<feature type="transmembrane region" description="Helical" evidence="12">
    <location>
        <begin position="528"/>
        <end position="550"/>
    </location>
</feature>
<sequence length="747" mass="84331">MASLISLPLYEKTPCKSTVQRTSDFIIFFLLLSLVTYRLLHLKNHGLTWLLAFLCESWFTFVWFLVLNIKWNRVIFKTYPDHLLQGVPELPSVDMFVTTADPVLEPPIITVNTVLSLLAVDYPAQKLACYVSDDGCSPLTYYSLVEASKFAQLWVPFCRKYDIQVRAPFRYFSNDPIITLSDSTKEFQHEWKRMKNEYEQLSNKIEVAIKNCVPPCDFTGDFAEFSNVERKNHPTIIKVLWENEECLPDGLPHLVYISREKKHKHPHHYKAGAMNTLTRVSALMTNAPYMLNVDCDMFVNNPKVVLHAMCVLLDSKSESEIAYVQFPQRFYDGLKDDPYGNQVVVVYEYIARGIDGIQGPVYGGTGCFHRRKIIYGSSPDNVDSIDGKLAEVLSSGFGNSNELIKSAVDALKGKTGHEPYINLQSYVEAAYQIAGCGYEYGTSWGTKIGWIYGSTSEDVNTGQMIHKKGWRSAACTPDPPAFLGCAPSGGPTTMTQQKRWAAGLLEILFSKSCPIFGSLSVKLQWRQCLAYLWILTWGLRSIFELCYAALSAYCIIADSHFLPKVQEPALYIPVSLFITYNIYTLSEYLRAGQSVRAWWNNQRMARVTTMTAWLFGFLSVLLKLLGLSETVFEVTQKEQASNDGDDNDVGRFTFNESPIFVPGTTILLVHLTTLVVSLLKLQHPLAYDGNGSGPGEAFCSLWLVLCFWPFFKGLFGKGKHGIPKATIYKSATLAFLFIYWCRRIAMG</sequence>
<feature type="transmembrane region" description="Helical" evidence="12">
    <location>
        <begin position="570"/>
        <end position="589"/>
    </location>
</feature>
<evidence type="ECO:0000256" key="9">
    <source>
        <dbReference type="PIRSR" id="PIRSR605150-2"/>
    </source>
</evidence>
<feature type="active site" evidence="8">
    <location>
        <position position="458"/>
    </location>
</feature>
<feature type="active site" evidence="8">
    <location>
        <position position="134"/>
    </location>
</feature>
<keyword evidence="11" id="KW-0175">Coiled coil</keyword>
<feature type="transmembrane region" description="Helical" evidence="12">
    <location>
        <begin position="46"/>
        <end position="67"/>
    </location>
</feature>
<feature type="transmembrane region" description="Helical" evidence="12">
    <location>
        <begin position="610"/>
        <end position="628"/>
    </location>
</feature>
<dbReference type="AlphaFoldDB" id="A0A8T1QU40"/>
<evidence type="ECO:0000313" key="13">
    <source>
        <dbReference type="EMBL" id="KAG6657769.1"/>
    </source>
</evidence>
<dbReference type="GO" id="GO:0071555">
    <property type="term" value="P:cell wall organization"/>
    <property type="evidence" value="ECO:0007669"/>
    <property type="project" value="UniProtKB-KW"/>
</dbReference>
<accession>A0A8T1QU40</accession>
<evidence type="ECO:0000256" key="5">
    <source>
        <dbReference type="ARBA" id="ARBA00022989"/>
    </source>
</evidence>
<reference evidence="13" key="1">
    <citation type="submission" date="2020-12" db="EMBL/GenBank/DDBJ databases">
        <title>WGS assembly of Carya illinoinensis cv. Pawnee.</title>
        <authorList>
            <person name="Platts A."/>
            <person name="Shu S."/>
            <person name="Wright S."/>
            <person name="Barry K."/>
            <person name="Edger P."/>
            <person name="Pires J.C."/>
            <person name="Schmutz J."/>
        </authorList>
    </citation>
    <scope>NUCLEOTIDE SEQUENCE</scope>
    <source>
        <tissue evidence="13">Leaf</tissue>
    </source>
</reference>
<evidence type="ECO:0008006" key="15">
    <source>
        <dbReference type="Google" id="ProtNLM"/>
    </source>
</evidence>
<dbReference type="Proteomes" id="UP000811609">
    <property type="component" value="Chromosome 4"/>
</dbReference>
<protein>
    <recommendedName>
        <fullName evidence="15">Cellulose synthase-like protein H1</fullName>
    </recommendedName>
</protein>
<feature type="coiled-coil region" evidence="11">
    <location>
        <begin position="184"/>
        <end position="211"/>
    </location>
</feature>
<name>A0A8T1QU40_CARIL</name>
<feature type="transmembrane region" description="Helical" evidence="12">
    <location>
        <begin position="659"/>
        <end position="679"/>
    </location>
</feature>
<dbReference type="GO" id="GO:0012505">
    <property type="term" value="C:endomembrane system"/>
    <property type="evidence" value="ECO:0007669"/>
    <property type="project" value="UniProtKB-SubCell"/>
</dbReference>
<evidence type="ECO:0000256" key="3">
    <source>
        <dbReference type="ARBA" id="ARBA00022679"/>
    </source>
</evidence>
<dbReference type="GO" id="GO:0016020">
    <property type="term" value="C:membrane"/>
    <property type="evidence" value="ECO:0007669"/>
    <property type="project" value="InterPro"/>
</dbReference>
<dbReference type="EMBL" id="CM031812">
    <property type="protein sequence ID" value="KAG6657769.1"/>
    <property type="molecule type" value="Genomic_DNA"/>
</dbReference>
<organism evidence="13 14">
    <name type="scientific">Carya illinoinensis</name>
    <name type="common">Pecan</name>
    <dbReference type="NCBI Taxonomy" id="32201"/>
    <lineage>
        <taxon>Eukaryota</taxon>
        <taxon>Viridiplantae</taxon>
        <taxon>Streptophyta</taxon>
        <taxon>Embryophyta</taxon>
        <taxon>Tracheophyta</taxon>
        <taxon>Spermatophyta</taxon>
        <taxon>Magnoliopsida</taxon>
        <taxon>eudicotyledons</taxon>
        <taxon>Gunneridae</taxon>
        <taxon>Pentapetalae</taxon>
        <taxon>rosids</taxon>
        <taxon>fabids</taxon>
        <taxon>Fagales</taxon>
        <taxon>Juglandaceae</taxon>
        <taxon>Carya</taxon>
    </lineage>
</organism>
<evidence type="ECO:0000256" key="4">
    <source>
        <dbReference type="ARBA" id="ARBA00022692"/>
    </source>
</evidence>
<feature type="binding site" evidence="10">
    <location>
        <position position="270"/>
    </location>
    <ligand>
        <name>Mn(2+)</name>
        <dbReference type="ChEBI" id="CHEBI:29035"/>
    </ligand>
</feature>
<dbReference type="GO" id="GO:0016760">
    <property type="term" value="F:cellulose synthase (UDP-forming) activity"/>
    <property type="evidence" value="ECO:0007669"/>
    <property type="project" value="InterPro"/>
</dbReference>
<dbReference type="GO" id="GO:0030244">
    <property type="term" value="P:cellulose biosynthetic process"/>
    <property type="evidence" value="ECO:0007669"/>
    <property type="project" value="InterPro"/>
</dbReference>
<feature type="transmembrane region" description="Helical" evidence="12">
    <location>
        <begin position="691"/>
        <end position="710"/>
    </location>
</feature>
<evidence type="ECO:0000256" key="7">
    <source>
        <dbReference type="ARBA" id="ARBA00023316"/>
    </source>
</evidence>
<evidence type="ECO:0000256" key="12">
    <source>
        <dbReference type="SAM" id="Phobius"/>
    </source>
</evidence>
<evidence type="ECO:0000256" key="10">
    <source>
        <dbReference type="PIRSR" id="PIRSR605150-3"/>
    </source>
</evidence>
<feature type="binding site" evidence="9">
    <location>
        <position position="134"/>
    </location>
    <ligand>
        <name>UDP-alpha-D-glucose</name>
        <dbReference type="ChEBI" id="CHEBI:58885"/>
    </ligand>
</feature>
<keyword evidence="14" id="KW-1185">Reference proteome</keyword>
<evidence type="ECO:0000256" key="2">
    <source>
        <dbReference type="ARBA" id="ARBA00022676"/>
    </source>
</evidence>